<dbReference type="Gene3D" id="3.30.70.360">
    <property type="match status" value="1"/>
</dbReference>
<evidence type="ECO:0000256" key="5">
    <source>
        <dbReference type="ARBA" id="ARBA00022737"/>
    </source>
</evidence>
<dbReference type="InterPro" id="IPR014908">
    <property type="entry name" value="Nucleoporin_Nup133/Nup155_N"/>
</dbReference>
<dbReference type="Gene3D" id="3.60.20.10">
    <property type="entry name" value="Glutamine Phosphoribosylpyrophosphate, subunit 1, domain 1"/>
    <property type="match status" value="1"/>
</dbReference>
<dbReference type="InterPro" id="IPR004870">
    <property type="entry name" value="Nucleoporin_Nup155"/>
</dbReference>
<dbReference type="InterPro" id="IPR017932">
    <property type="entry name" value="GATase_2_dom"/>
</dbReference>
<dbReference type="PANTHER" id="PTHR10350:SF6">
    <property type="entry name" value="NUCLEAR PORE COMPLEX PROTEIN NUP155"/>
    <property type="match status" value="1"/>
</dbReference>
<sequence>MHTSLDRMAFSIARATYSSNPRGVAASWLSWTTGFVSTCVAPANEPKRIILCHSTKVISVNGHKHCAGVKSMHRFVCCGNNERVLQVVPLQAQSDPTTYELYIDAVMIASNDSDFTFFWRTSACLWDGVSGTFGVVFTRLALVFVNLLRVRFRSEGNRSALSIADLVTRPERSVIRQSFDARERLGGDGGEVYDIGALNADGFGLGWYTENMPDGLSPCVFTDVGPAWNNRNLVNLARKTSSPLIFAHVRAAGPGMGICTCSCHPFEFGRFLFMHNGQVSGFGGNVRRSLLSGLKLEAFNFAIHNSCSDSAVAFAVFIDMLDDPYEDVSPSKLQHLLQETIRRLCAACDREPTGGVSLLNFVVSDGRSMVATRYVHVHPSADNSVHESARAASLYFASGSRFEPEGASDQGQESAGEETGGSCGGGGGASELRRYRMARTDVRDELVIVTSEPLTERRADWISIPTNHLLLVSPSKNLLLSPIINDPSTATLDHKENALLFDRTLERLQLSSRVRGARSLSESRRSSLRNVDCNVVTTTSPTSLSGIGSPPFTGRSTSTCDESFDELGLENGAIPYIGSNDEPSHLLGDAPSSPFPEHSMTGAHSSALLSMAVYKHYVISADSSTPGVLCVWDLSLWKRVCEIEKDAGVFALCVDHVAAQVYASCSDNAIVAWDLVEGAGGSVKLEEAFRIHFPPIGHILSLASDPDAKTLFAGSQDSCIRCVDLSAAQHSPRGTSFVLAAESPKNCVSGIWKYSLVEGEAKADERASEIFVGSHLSYVHRILVCQNVVASGSGDGIIKLWGRKDLRAVATLSGHRGRVMSLAEDVGSKSLFSASLDGTIRVWDLDSYACRRVLLCGSPVLSITVARDARSMLISSHTDEVLCVWDLRTMQVTDSFSNRSGLVFCMGVPSVDHAAASWTSGVGKRVKSLVACATSSGAVVSFNLRKIQKTAPRSGSGSWRGSMSTSIEQRFMAVEKSFSEALSPDDHGEIDFDDALIETLRELVRIRTVSAKPEFYEECFFGAKALARLCEKLGCAEVKICFDESERSDESVPMLPAVLATLKANTEDEDAPTLIIYGHYDVVSAVRSAWATDPWEMTGQDGYLYGRGVTDDKGPLLACLFAAKAAHAAGNLRCNVTFVIEGQEESGLGLEQRGFSRLLQNNASFFNRPCGVLISNNYWLDDKRPCLTYGMRGVIDLEVEVQGPTKDLHAGVHGGPIYEPAADLMATLAAVTCANVPELREGVRALEQSEIENFQRINLSMTRYASEVGAPQLRLDDPTRVLAARWCEPSLSISSLSTSNAGQHFRRIPKSCVARLSVHFVPDQTAETLVAALRAHLETVFASRGSANTLQVTVRQTSDWWLGDTSNRLFKVAEAAIQSTWGVRPLYVREGGSYGGISAFLEHALAAPVLHLPMGQATDNAHLPNERISVENLLQGKRVQLELTQQLKSAHDSSNTDPQFYYLDKFSKFRVPGVGATVNWLPSVEAVDCCPIPRAIRTLYSQIECEMFMGLFHEINRAWITIDNRLFLWNYYKEDDFYVYDGVDQLIVSVGLARPRPGIFDADVEYIVAISTPVEVLLLQLKIVGHPVYGDIILEPTEYNMATDNVPMRSIAGTADGRIFMAGHDGSLYEFVYEAPGVLHSLGLKRQCRKVELSSAGSWLVPSFLKNLTGSPDPLVKVLVDHERDLLYTLSDRSTVSLYRLSPRKQGAGSDGNSSGGITAVVGSKDLTPLVRNFVNNQRIGRSGVRKADLAESLRIVSLNIVRKQESDSIHLVAITHLGVRIFLTTRKGDKNGIDFFVDHVRGPPNKEQQKSASQGANQGLGPGNALSTSLLAQRHLPHARSSMEALQEGISPGPETSSVVGAAVYADGVTLLANVGEGKSLPDLVSGGGANGNSATSNTNGHRNAEYTLSAFSADLGMRQNATPGAATSPKGPHQQQVRQQQGGQNPVPAAFPPLHWQQEAYHEIIDLDILEQGPSPRPSASDIAARRSARSLPAGRVWDMCEATFDPTVSEDEELVYGHMIYAPDPVPVRKESASKNSGSARSTGPASKGGSTATSTLSGAKRKSPEDPSTPSLPNGWVTSATSSQMRSKVLSLSELAKQHVMPRRYFLVLTSHGLWVLVKNRPINQLYALLRGPDPGSNADIEEFFKQYGLDESCSMCLAIACKAGYPDDADETSNRGAANDDPSPFADSGASDEATQNQWVARRAALWFRRIGYGIANLSPDASFPTHHQSLPCFTQTTGGQRGSRAPSGVNGAGGMTSLVPSAPRAAEEMGGLEHSGCYSGICLHATRLLRPIWEWSVTVGAEQMFKETADAPVVRCRFSPDQLVMLVRPLARLKQFLSTQAPFSDAIREYQHAQNSAGGTMNFDQQVSAWVSSGRIGLPRGPSAQSLENIEIAQIYQLVDRTIQGLLLMDILQTLPSMRFARLVLYLDGDLRSELASMTWSRLVTSKQGKIVACAMVKTLVERSPRAAARELVARLERFCPAFFSEGDALQISAFEKIAAAEEATLAQERNEHIQEALDRLRRGFRKIVSSSGAANIEVTQTTLRDACEKFESFGRPDAAVELALYCADCFAGQGVDTLPSPESGSMSGSFMAVREFCYDRAVQILARCLPKGAASVSLATLQDGAAKNSGDPMQTALQLALDAKDALWHYTLYDWFLGKGFRQLLLDVRTPFIVQFLGDAVANDPRKAGPGIYEPPFHRDMHLLLQVEWLARHEEFARAAEVVQSLAKLDVRQLLTDGGSSESASANGGQHLAQAAEQATRPPNIHQRIKYFNMALTYGKAAQGAAHAGRGLDVFYLKDQLDVAQLQESVFFQLEGRTHAMEQEDFSEASSAMRREWSEEVRARRQALKTLTWTLVDSSDLYNDYAFRFGLWESCIRIMQECDYRDIEELQTVYKNIIRECLARARVGVSEIPPMQDLVAPLHSCVLDLGSKFYVDGSRASFAFPHEYLIQGLEDLSTFYPSGAAGGWDAWVVRLMLEIGIAQSDLLDAYANYNKKINSNAQPIGLAFLSEGEENDQVWYSERSKLHVASAIVTLINKFGTQQDGRIFTDPRVRDLLENLAVVVGGLHSDDIQPEARSHVNHQISTLLSKVHNN</sequence>
<dbReference type="Gene3D" id="3.40.630.10">
    <property type="entry name" value="Zn peptidases"/>
    <property type="match status" value="1"/>
</dbReference>
<comment type="similarity">
    <text evidence="2">Belongs to the non-repetitive/WGA-negative nucleoporin family.</text>
</comment>
<dbReference type="PROSITE" id="PS51278">
    <property type="entry name" value="GATASE_TYPE_2"/>
    <property type="match status" value="1"/>
</dbReference>
<feature type="compositionally biased region" description="Polar residues" evidence="9">
    <location>
        <begin position="2037"/>
        <end position="2061"/>
    </location>
</feature>
<dbReference type="InterPro" id="IPR042538">
    <property type="entry name" value="Nucleoporin_Nup155_C_3"/>
</dbReference>
<feature type="region of interest" description="Disordered" evidence="9">
    <location>
        <begin position="2173"/>
        <end position="2199"/>
    </location>
</feature>
<gene>
    <name evidence="11" type="ORF">FCC1311_002702</name>
</gene>
<dbReference type="OrthoDB" id="7832001at2759"/>
<dbReference type="GO" id="GO:0017056">
    <property type="term" value="F:structural constituent of nuclear pore"/>
    <property type="evidence" value="ECO:0007669"/>
    <property type="project" value="InterPro"/>
</dbReference>
<accession>A0A2R5FZ76</accession>
<dbReference type="GO" id="GO:0000972">
    <property type="term" value="P:transcription-dependent tethering of RNA polymerase II gene DNA at nuclear periphery"/>
    <property type="evidence" value="ECO:0007669"/>
    <property type="project" value="TreeGrafter"/>
</dbReference>
<dbReference type="InterPro" id="IPR036322">
    <property type="entry name" value="WD40_repeat_dom_sf"/>
</dbReference>
<evidence type="ECO:0000256" key="2">
    <source>
        <dbReference type="ARBA" id="ARBA00007373"/>
    </source>
</evidence>
<dbReference type="InterPro" id="IPR007187">
    <property type="entry name" value="Nucleoporin_Nup133/Nup155_C"/>
</dbReference>
<dbReference type="PANTHER" id="PTHR10350">
    <property type="entry name" value="NUCLEAR PORE COMPLEX PROTEIN NUP155"/>
    <property type="match status" value="1"/>
</dbReference>
<feature type="region of interest" description="Disordered" evidence="9">
    <location>
        <begin position="402"/>
        <end position="429"/>
    </location>
</feature>
<evidence type="ECO:0000313" key="11">
    <source>
        <dbReference type="EMBL" id="GBG24052.1"/>
    </source>
</evidence>
<dbReference type="GO" id="GO:0036228">
    <property type="term" value="P:protein localization to nuclear inner membrane"/>
    <property type="evidence" value="ECO:0007669"/>
    <property type="project" value="TreeGrafter"/>
</dbReference>
<dbReference type="Pfam" id="PF13230">
    <property type="entry name" value="GATase_4"/>
    <property type="match status" value="1"/>
</dbReference>
<feature type="compositionally biased region" description="Low complexity" evidence="9">
    <location>
        <begin position="1936"/>
        <end position="1946"/>
    </location>
</feature>
<dbReference type="SUPFAM" id="SSF50978">
    <property type="entry name" value="WD40 repeat-like"/>
    <property type="match status" value="1"/>
</dbReference>
<dbReference type="EMBL" id="BEYU01000003">
    <property type="protein sequence ID" value="GBG24052.1"/>
    <property type="molecule type" value="Genomic_DNA"/>
</dbReference>
<keyword evidence="6" id="KW-0315">Glutamine amidotransferase</keyword>
<dbReference type="GO" id="GO:0006405">
    <property type="term" value="P:RNA export from nucleus"/>
    <property type="evidence" value="ECO:0007669"/>
    <property type="project" value="TreeGrafter"/>
</dbReference>
<dbReference type="SMART" id="SM00320">
    <property type="entry name" value="WD40"/>
    <property type="match status" value="7"/>
</dbReference>
<dbReference type="InterPro" id="IPR042533">
    <property type="entry name" value="Nucleoporin_Nup155_C_1"/>
</dbReference>
<keyword evidence="12" id="KW-1185">Reference proteome</keyword>
<feature type="repeat" description="WD" evidence="8">
    <location>
        <begin position="812"/>
        <end position="853"/>
    </location>
</feature>
<keyword evidence="4 8" id="KW-0853">WD repeat</keyword>
<comment type="subcellular location">
    <subcellularLocation>
        <location evidence="1">Nucleus</location>
    </subcellularLocation>
</comment>
<dbReference type="Proteomes" id="UP000241890">
    <property type="component" value="Unassembled WGS sequence"/>
</dbReference>
<dbReference type="PROSITE" id="PS00678">
    <property type="entry name" value="WD_REPEATS_1"/>
    <property type="match status" value="1"/>
</dbReference>
<dbReference type="SUPFAM" id="SSF56235">
    <property type="entry name" value="N-terminal nucleophile aminohydrolases (Ntn hydrolases)"/>
    <property type="match status" value="1"/>
</dbReference>
<keyword evidence="7" id="KW-0539">Nucleus</keyword>
<dbReference type="InterPro" id="IPR026869">
    <property type="entry name" value="EgtC-like"/>
</dbReference>
<protein>
    <submittedName>
        <fullName evidence="11">Cys-Gly metallodipeptidase dug1</fullName>
    </submittedName>
</protein>
<dbReference type="Gene3D" id="1.25.40.450">
    <property type="entry name" value="Nucleoporin, helical domain, N-terminal subdomain"/>
    <property type="match status" value="1"/>
</dbReference>
<evidence type="ECO:0000256" key="6">
    <source>
        <dbReference type="ARBA" id="ARBA00022962"/>
    </source>
</evidence>
<feature type="domain" description="Glutamine amidotransferase type-2" evidence="10">
    <location>
        <begin position="161"/>
        <end position="483"/>
    </location>
</feature>
<dbReference type="Gene3D" id="1.20.58.1780">
    <property type="match status" value="1"/>
</dbReference>
<evidence type="ECO:0000256" key="4">
    <source>
        <dbReference type="ARBA" id="ARBA00022574"/>
    </source>
</evidence>
<dbReference type="InterPro" id="IPR019775">
    <property type="entry name" value="WD40_repeat_CS"/>
</dbReference>
<keyword evidence="3" id="KW-0813">Transport</keyword>
<feature type="region of interest" description="Disordered" evidence="9">
    <location>
        <begin position="2031"/>
        <end position="2084"/>
    </location>
</feature>
<dbReference type="Pfam" id="PF03177">
    <property type="entry name" value="Nucleoporin_C"/>
    <property type="match status" value="1"/>
</dbReference>
<dbReference type="Pfam" id="PF08801">
    <property type="entry name" value="Nucleoporin_N"/>
    <property type="match status" value="1"/>
</dbReference>
<dbReference type="PROSITE" id="PS50082">
    <property type="entry name" value="WD_REPEATS_2"/>
    <property type="match status" value="1"/>
</dbReference>
<keyword evidence="5" id="KW-0677">Repeat</keyword>
<evidence type="ECO:0000313" key="12">
    <source>
        <dbReference type="Proteomes" id="UP000241890"/>
    </source>
</evidence>
<dbReference type="InParanoid" id="A0A2R5FZ76"/>
<dbReference type="SUPFAM" id="SSF53187">
    <property type="entry name" value="Zn-dependent exopeptidases"/>
    <property type="match status" value="1"/>
</dbReference>
<dbReference type="InterPro" id="IPR001680">
    <property type="entry name" value="WD40_rpt"/>
</dbReference>
<dbReference type="Pfam" id="PF00400">
    <property type="entry name" value="WD40"/>
    <property type="match status" value="2"/>
</dbReference>
<dbReference type="GO" id="GO:0006606">
    <property type="term" value="P:protein import into nucleus"/>
    <property type="evidence" value="ECO:0007669"/>
    <property type="project" value="TreeGrafter"/>
</dbReference>
<feature type="compositionally biased region" description="Gly residues" evidence="9">
    <location>
        <begin position="418"/>
        <end position="429"/>
    </location>
</feature>
<evidence type="ECO:0000259" key="10">
    <source>
        <dbReference type="PROSITE" id="PS51278"/>
    </source>
</evidence>
<dbReference type="CDD" id="cd01908">
    <property type="entry name" value="YafJ"/>
    <property type="match status" value="1"/>
</dbReference>
<dbReference type="Gene3D" id="1.20.120.1880">
    <property type="entry name" value="Nucleoporin, helical C-terminal domain"/>
    <property type="match status" value="1"/>
</dbReference>
<dbReference type="InterPro" id="IPR015943">
    <property type="entry name" value="WD40/YVTN_repeat-like_dom_sf"/>
</dbReference>
<feature type="compositionally biased region" description="Polar residues" evidence="9">
    <location>
        <begin position="2070"/>
        <end position="2084"/>
    </location>
</feature>
<feature type="region of interest" description="Disordered" evidence="9">
    <location>
        <begin position="1800"/>
        <end position="1827"/>
    </location>
</feature>
<dbReference type="GO" id="GO:0044611">
    <property type="term" value="C:nuclear pore inner ring"/>
    <property type="evidence" value="ECO:0007669"/>
    <property type="project" value="TreeGrafter"/>
</dbReference>
<dbReference type="InterPro" id="IPR029055">
    <property type="entry name" value="Ntn_hydrolases_N"/>
</dbReference>
<feature type="region of interest" description="Disordered" evidence="9">
    <location>
        <begin position="1921"/>
        <end position="1953"/>
    </location>
</feature>
<evidence type="ECO:0000256" key="3">
    <source>
        <dbReference type="ARBA" id="ARBA00022448"/>
    </source>
</evidence>
<evidence type="ECO:0000256" key="9">
    <source>
        <dbReference type="SAM" id="MobiDB-lite"/>
    </source>
</evidence>
<dbReference type="PROSITE" id="PS50294">
    <property type="entry name" value="WD_REPEATS_REGION"/>
    <property type="match status" value="1"/>
</dbReference>
<evidence type="ECO:0000256" key="8">
    <source>
        <dbReference type="PROSITE-ProRule" id="PRU00221"/>
    </source>
</evidence>
<name>A0A2R5FZ76_9STRA</name>
<dbReference type="GO" id="GO:0016787">
    <property type="term" value="F:hydrolase activity"/>
    <property type="evidence" value="ECO:0007669"/>
    <property type="project" value="InterPro"/>
</dbReference>
<feature type="region of interest" description="Disordered" evidence="9">
    <location>
        <begin position="2240"/>
        <end position="2259"/>
    </location>
</feature>
<dbReference type="Pfam" id="PF01546">
    <property type="entry name" value="Peptidase_M20"/>
    <property type="match status" value="1"/>
</dbReference>
<organism evidence="11 12">
    <name type="scientific">Hondaea fermentalgiana</name>
    <dbReference type="NCBI Taxonomy" id="2315210"/>
    <lineage>
        <taxon>Eukaryota</taxon>
        <taxon>Sar</taxon>
        <taxon>Stramenopiles</taxon>
        <taxon>Bigyra</taxon>
        <taxon>Labyrinthulomycetes</taxon>
        <taxon>Thraustochytrida</taxon>
        <taxon>Thraustochytriidae</taxon>
        <taxon>Hondaea</taxon>
    </lineage>
</organism>
<feature type="region of interest" description="Disordered" evidence="9">
    <location>
        <begin position="1973"/>
        <end position="1993"/>
    </location>
</feature>
<evidence type="ECO:0000256" key="7">
    <source>
        <dbReference type="ARBA" id="ARBA00023242"/>
    </source>
</evidence>
<comment type="caution">
    <text evidence="11">The sequence shown here is derived from an EMBL/GenBank/DDBJ whole genome shotgun (WGS) entry which is preliminary data.</text>
</comment>
<dbReference type="InterPro" id="IPR002933">
    <property type="entry name" value="Peptidase_M20"/>
</dbReference>
<proteinExistence type="inferred from homology"/>
<reference evidence="11 12" key="1">
    <citation type="submission" date="2017-12" db="EMBL/GenBank/DDBJ databases">
        <title>Sequencing, de novo assembly and annotation of complete genome of a new Thraustochytrid species, strain FCC1311.</title>
        <authorList>
            <person name="Sedici K."/>
            <person name="Godart F."/>
            <person name="Aiese Cigliano R."/>
            <person name="Sanseverino W."/>
            <person name="Barakat M."/>
            <person name="Ortet P."/>
            <person name="Marechal E."/>
            <person name="Cagnac O."/>
            <person name="Amato A."/>
        </authorList>
    </citation>
    <scope>NUCLEOTIDE SEQUENCE [LARGE SCALE GENOMIC DNA]</scope>
</reference>
<evidence type="ECO:0000256" key="1">
    <source>
        <dbReference type="ARBA" id="ARBA00004123"/>
    </source>
</evidence>
<dbReference type="Gene3D" id="2.130.10.10">
    <property type="entry name" value="YVTN repeat-like/Quinoprotein amine dehydrogenase"/>
    <property type="match status" value="2"/>
</dbReference>